<organism evidence="3 4">
    <name type="scientific">Dendrothele bispora (strain CBS 962.96)</name>
    <dbReference type="NCBI Taxonomy" id="1314807"/>
    <lineage>
        <taxon>Eukaryota</taxon>
        <taxon>Fungi</taxon>
        <taxon>Dikarya</taxon>
        <taxon>Basidiomycota</taxon>
        <taxon>Agaricomycotina</taxon>
        <taxon>Agaricomycetes</taxon>
        <taxon>Agaricomycetidae</taxon>
        <taxon>Agaricales</taxon>
        <taxon>Agaricales incertae sedis</taxon>
        <taxon>Dendrothele</taxon>
    </lineage>
</organism>
<feature type="region of interest" description="Disordered" evidence="2">
    <location>
        <begin position="1"/>
        <end position="58"/>
    </location>
</feature>
<feature type="region of interest" description="Disordered" evidence="2">
    <location>
        <begin position="154"/>
        <end position="178"/>
    </location>
</feature>
<reference evidence="3 4" key="1">
    <citation type="journal article" date="2019" name="Nat. Ecol. Evol.">
        <title>Megaphylogeny resolves global patterns of mushroom evolution.</title>
        <authorList>
            <person name="Varga T."/>
            <person name="Krizsan K."/>
            <person name="Foldi C."/>
            <person name="Dima B."/>
            <person name="Sanchez-Garcia M."/>
            <person name="Sanchez-Ramirez S."/>
            <person name="Szollosi G.J."/>
            <person name="Szarkandi J.G."/>
            <person name="Papp V."/>
            <person name="Albert L."/>
            <person name="Andreopoulos W."/>
            <person name="Angelini C."/>
            <person name="Antonin V."/>
            <person name="Barry K.W."/>
            <person name="Bougher N.L."/>
            <person name="Buchanan P."/>
            <person name="Buyck B."/>
            <person name="Bense V."/>
            <person name="Catcheside P."/>
            <person name="Chovatia M."/>
            <person name="Cooper J."/>
            <person name="Damon W."/>
            <person name="Desjardin D."/>
            <person name="Finy P."/>
            <person name="Geml J."/>
            <person name="Haridas S."/>
            <person name="Hughes K."/>
            <person name="Justo A."/>
            <person name="Karasinski D."/>
            <person name="Kautmanova I."/>
            <person name="Kiss B."/>
            <person name="Kocsube S."/>
            <person name="Kotiranta H."/>
            <person name="LaButti K.M."/>
            <person name="Lechner B.E."/>
            <person name="Liimatainen K."/>
            <person name="Lipzen A."/>
            <person name="Lukacs Z."/>
            <person name="Mihaltcheva S."/>
            <person name="Morgado L.N."/>
            <person name="Niskanen T."/>
            <person name="Noordeloos M.E."/>
            <person name="Ohm R.A."/>
            <person name="Ortiz-Santana B."/>
            <person name="Ovrebo C."/>
            <person name="Racz N."/>
            <person name="Riley R."/>
            <person name="Savchenko A."/>
            <person name="Shiryaev A."/>
            <person name="Soop K."/>
            <person name="Spirin V."/>
            <person name="Szebenyi C."/>
            <person name="Tomsovsky M."/>
            <person name="Tulloss R.E."/>
            <person name="Uehling J."/>
            <person name="Grigoriev I.V."/>
            <person name="Vagvolgyi C."/>
            <person name="Papp T."/>
            <person name="Martin F.M."/>
            <person name="Miettinen O."/>
            <person name="Hibbett D.S."/>
            <person name="Nagy L.G."/>
        </authorList>
    </citation>
    <scope>NUCLEOTIDE SEQUENCE [LARGE SCALE GENOMIC DNA]</scope>
    <source>
        <strain evidence="3 4">CBS 962.96</strain>
    </source>
</reference>
<dbReference type="InterPro" id="IPR025799">
    <property type="entry name" value="Arg_MeTrfase"/>
</dbReference>
<name>A0A4S8LGT4_DENBC</name>
<keyword evidence="1" id="KW-0949">S-adenosyl-L-methionine</keyword>
<evidence type="ECO:0008006" key="5">
    <source>
        <dbReference type="Google" id="ProtNLM"/>
    </source>
</evidence>
<feature type="compositionally biased region" description="Low complexity" evidence="2">
    <location>
        <begin position="154"/>
        <end position="165"/>
    </location>
</feature>
<sequence>MSMSIHLHIDKRKKKSTPAPMFEDDDSCAYGSASDASSDDDDDQNFYNWNDSPVSGPESRIQSLFEQARTFGNVKGLKYDRSEIYGVDLDDLCAALKGNGTVDALTGRKEAYTRFHEELDWKREIFRSDEYSVPVIRNNALLLHESDLDDGYTTSVSTSTTATRPTHLDPHSAGTHIKSVKQNSLKSKKTLMNTKEWFERGSTSGKRSKKDQGKDAIEKKQREKRDGYSHYFESYGHSVMFQDNAKSIYTNPELFDGATIVDVGCGTGILSLFTVRGLITRR</sequence>
<dbReference type="InterPro" id="IPR029063">
    <property type="entry name" value="SAM-dependent_MTases_sf"/>
</dbReference>
<dbReference type="GO" id="GO:0016274">
    <property type="term" value="F:protein-arginine N-methyltransferase activity"/>
    <property type="evidence" value="ECO:0007669"/>
    <property type="project" value="InterPro"/>
</dbReference>
<evidence type="ECO:0000256" key="1">
    <source>
        <dbReference type="ARBA" id="ARBA00022691"/>
    </source>
</evidence>
<accession>A0A4S8LGT4</accession>
<dbReference type="AlphaFoldDB" id="A0A4S8LGT4"/>
<dbReference type="EMBL" id="ML179421">
    <property type="protein sequence ID" value="THU88121.1"/>
    <property type="molecule type" value="Genomic_DNA"/>
</dbReference>
<evidence type="ECO:0000313" key="4">
    <source>
        <dbReference type="Proteomes" id="UP000297245"/>
    </source>
</evidence>
<proteinExistence type="predicted"/>
<protein>
    <recommendedName>
        <fullName evidence="5">Methyltransferase domain-containing protein</fullName>
    </recommendedName>
</protein>
<gene>
    <name evidence="3" type="ORF">K435DRAFT_917743</name>
</gene>
<dbReference type="Gene3D" id="3.40.50.150">
    <property type="entry name" value="Vaccinia Virus protein VP39"/>
    <property type="match status" value="1"/>
</dbReference>
<dbReference type="PANTHER" id="PTHR11006:SF53">
    <property type="entry name" value="PROTEIN ARGININE N-METHYLTRANSFERASE 3"/>
    <property type="match status" value="1"/>
</dbReference>
<evidence type="ECO:0000256" key="2">
    <source>
        <dbReference type="SAM" id="MobiDB-lite"/>
    </source>
</evidence>
<dbReference type="PANTHER" id="PTHR11006">
    <property type="entry name" value="PROTEIN ARGININE N-METHYLTRANSFERASE"/>
    <property type="match status" value="1"/>
</dbReference>
<dbReference type="GO" id="GO:0042054">
    <property type="term" value="F:histone methyltransferase activity"/>
    <property type="evidence" value="ECO:0007669"/>
    <property type="project" value="TreeGrafter"/>
</dbReference>
<feature type="region of interest" description="Disordered" evidence="2">
    <location>
        <begin position="196"/>
        <end position="224"/>
    </location>
</feature>
<dbReference type="SUPFAM" id="SSF53335">
    <property type="entry name" value="S-adenosyl-L-methionine-dependent methyltransferases"/>
    <property type="match status" value="1"/>
</dbReference>
<dbReference type="Proteomes" id="UP000297245">
    <property type="component" value="Unassembled WGS sequence"/>
</dbReference>
<evidence type="ECO:0000313" key="3">
    <source>
        <dbReference type="EMBL" id="THU88121.1"/>
    </source>
</evidence>
<keyword evidence="4" id="KW-1185">Reference proteome</keyword>
<dbReference type="GO" id="GO:0005634">
    <property type="term" value="C:nucleus"/>
    <property type="evidence" value="ECO:0007669"/>
    <property type="project" value="TreeGrafter"/>
</dbReference>
<feature type="compositionally biased region" description="Basic and acidic residues" evidence="2">
    <location>
        <begin position="210"/>
        <end position="224"/>
    </location>
</feature>